<accession>A0A7X2Z7D6</accession>
<proteinExistence type="predicted"/>
<evidence type="ECO:0000313" key="1">
    <source>
        <dbReference type="EMBL" id="MUG69705.1"/>
    </source>
</evidence>
<name>A0A7X2Z7D6_9BACL</name>
<dbReference type="Proteomes" id="UP000450917">
    <property type="component" value="Unassembled WGS sequence"/>
</dbReference>
<dbReference type="AlphaFoldDB" id="A0A7X2Z7D6"/>
<evidence type="ECO:0000313" key="2">
    <source>
        <dbReference type="Proteomes" id="UP000450917"/>
    </source>
</evidence>
<reference evidence="1 2" key="1">
    <citation type="submission" date="2019-11" db="EMBL/GenBank/DDBJ databases">
        <title>Draft genome sequences of five Paenibacillus species of dairy origin.</title>
        <authorList>
            <person name="Olajide A.M."/>
            <person name="Chen S."/>
            <person name="Lapointe G."/>
        </authorList>
    </citation>
    <scope>NUCLEOTIDE SEQUENCE [LARGE SCALE GENOMIC DNA]</scope>
    <source>
        <strain evidence="1 2">2CS3</strain>
    </source>
</reference>
<evidence type="ECO:0008006" key="3">
    <source>
        <dbReference type="Google" id="ProtNLM"/>
    </source>
</evidence>
<gene>
    <name evidence="1" type="ORF">GNP93_03330</name>
</gene>
<organism evidence="1 2">
    <name type="scientific">Paenibacillus validus</name>
    <dbReference type="NCBI Taxonomy" id="44253"/>
    <lineage>
        <taxon>Bacteria</taxon>
        <taxon>Bacillati</taxon>
        <taxon>Bacillota</taxon>
        <taxon>Bacilli</taxon>
        <taxon>Bacillales</taxon>
        <taxon>Paenibacillaceae</taxon>
        <taxon>Paenibacillus</taxon>
    </lineage>
</organism>
<sequence>MHTALPKMVRTTRTVSPGLLIAGFLLGLWLSLLLAHQLGLPIATFRKPAPAPPPPYTYSLYGASNGVRLHALRTSPANVELRAIATNVTDTNEYGMNGGFFWNGDLLSIAVIGDRPLKGQPHDYGSGWTNIDVPKGTLVWDEASQRFSIQVTDAANRLQVTDRKRYWAQGGVSMSLNDEAGWRAQARKENMPVMDAPRLRSAAVYDRQQALWMIVSDKPCTVEAFRTAIRETIAPGQLVDGIFLDGDGSSQMRSAEVTLRGDTRAVYQMMALKNKATDR</sequence>
<comment type="caution">
    <text evidence="1">The sequence shown here is derived from an EMBL/GenBank/DDBJ whole genome shotgun (WGS) entry which is preliminary data.</text>
</comment>
<dbReference type="RefSeq" id="WP_127605843.1">
    <property type="nucleotide sequence ID" value="NZ_JARTHJ010000045.1"/>
</dbReference>
<protein>
    <recommendedName>
        <fullName evidence="3">Phosphodiester glycosidase domain-containing protein</fullName>
    </recommendedName>
</protein>
<dbReference type="EMBL" id="WNZX01000002">
    <property type="protein sequence ID" value="MUG69705.1"/>
    <property type="molecule type" value="Genomic_DNA"/>
</dbReference>
<keyword evidence="2" id="KW-1185">Reference proteome</keyword>